<evidence type="ECO:0000256" key="1">
    <source>
        <dbReference type="SAM" id="SignalP"/>
    </source>
</evidence>
<gene>
    <name evidence="3" type="ORF">GPY61_20575</name>
</gene>
<dbReference type="NCBIfam" id="TIGR02595">
    <property type="entry name" value="PEP_CTERM"/>
    <property type="match status" value="1"/>
</dbReference>
<feature type="signal peptide" evidence="1">
    <location>
        <begin position="1"/>
        <end position="24"/>
    </location>
</feature>
<dbReference type="InterPro" id="IPR013424">
    <property type="entry name" value="Ice-binding_C"/>
</dbReference>
<dbReference type="Pfam" id="PF07589">
    <property type="entry name" value="PEP-CTERM"/>
    <property type="match status" value="1"/>
</dbReference>
<dbReference type="PROSITE" id="PS51257">
    <property type="entry name" value="PROKAR_LIPOPROTEIN"/>
    <property type="match status" value="1"/>
</dbReference>
<evidence type="ECO:0000313" key="3">
    <source>
        <dbReference type="EMBL" id="MVW62332.1"/>
    </source>
</evidence>
<comment type="caution">
    <text evidence="3">The sequence shown here is derived from an EMBL/GenBank/DDBJ whole genome shotgun (WGS) entry which is preliminary data.</text>
</comment>
<name>A0A7X3G2A5_9BURK</name>
<dbReference type="AlphaFoldDB" id="A0A7X3G2A5"/>
<evidence type="ECO:0000259" key="2">
    <source>
        <dbReference type="Pfam" id="PF07589"/>
    </source>
</evidence>
<reference evidence="3 4" key="1">
    <citation type="submission" date="2019-12" db="EMBL/GenBank/DDBJ databases">
        <authorList>
            <person name="Li C."/>
            <person name="Zhao J."/>
        </authorList>
    </citation>
    <scope>NUCLEOTIDE SEQUENCE [LARGE SCALE GENOMIC DNA]</scope>
    <source>
        <strain evidence="3 4">NEAU-DD11</strain>
    </source>
</reference>
<proteinExistence type="predicted"/>
<keyword evidence="1" id="KW-0732">Signal</keyword>
<feature type="chain" id="PRO_5030844145" evidence="1">
    <location>
        <begin position="25"/>
        <end position="210"/>
    </location>
</feature>
<dbReference type="EMBL" id="WSES01000006">
    <property type="protein sequence ID" value="MVW62332.1"/>
    <property type="molecule type" value="Genomic_DNA"/>
</dbReference>
<dbReference type="Proteomes" id="UP000443353">
    <property type="component" value="Unassembled WGS sequence"/>
</dbReference>
<dbReference type="RefSeq" id="WP_082577292.1">
    <property type="nucleotide sequence ID" value="NZ_WSES01000006.1"/>
</dbReference>
<protein>
    <submittedName>
        <fullName evidence="3">PEP-CTERM sorting domain-containing protein</fullName>
    </submittedName>
</protein>
<keyword evidence="4" id="KW-1185">Reference proteome</keyword>
<feature type="domain" description="Ice-binding protein C-terminal" evidence="2">
    <location>
        <begin position="187"/>
        <end position="209"/>
    </location>
</feature>
<organism evidence="3 4">
    <name type="scientific">Massilia cellulosiltytica</name>
    <dbReference type="NCBI Taxonomy" id="2683234"/>
    <lineage>
        <taxon>Bacteria</taxon>
        <taxon>Pseudomonadati</taxon>
        <taxon>Pseudomonadota</taxon>
        <taxon>Betaproteobacteria</taxon>
        <taxon>Burkholderiales</taxon>
        <taxon>Oxalobacteraceae</taxon>
        <taxon>Telluria group</taxon>
        <taxon>Massilia</taxon>
    </lineage>
</organism>
<sequence>MFRTNLVKASVACSILFAAQGAFATTVSCTGVSPAYDISGKVSNTSNCAILSPIDANQNDNSLSTINSGGFFGISNWLFDGKYDNMDSSGGSDTSALFNFTGNNVSGTYIYAGGSPAPQDVMLIFKDGDNTNLVGYLLKMPYGGTYSSPFTDPPFPLNGASTVHNISHISVYYRNGDGSGDSGGGEVPEPATLALLGLGLLGMTKLRRKG</sequence>
<accession>A0A7X3G2A5</accession>
<evidence type="ECO:0000313" key="4">
    <source>
        <dbReference type="Proteomes" id="UP000443353"/>
    </source>
</evidence>